<feature type="binding site" evidence="6">
    <location>
        <position position="303"/>
    </location>
    <ligand>
        <name>Zn(2+)</name>
        <dbReference type="ChEBI" id="CHEBI:29105"/>
    </ligand>
</feature>
<feature type="transmembrane region" description="Helical" evidence="8">
    <location>
        <begin position="92"/>
        <end position="114"/>
    </location>
</feature>
<dbReference type="STRING" id="71784.A0A1Y2B4H2"/>
<comment type="subcellular location">
    <subcellularLocation>
        <location evidence="1">Membrane</location>
        <topology evidence="1">Multi-pass membrane protein</topology>
    </subcellularLocation>
</comment>
<reference evidence="9 10" key="1">
    <citation type="submission" date="2016-07" db="EMBL/GenBank/DDBJ databases">
        <title>Pervasive Adenine N6-methylation of Active Genes in Fungi.</title>
        <authorList>
            <consortium name="DOE Joint Genome Institute"/>
            <person name="Mondo S.J."/>
            <person name="Dannebaum R.O."/>
            <person name="Kuo R.C."/>
            <person name="Labutti K."/>
            <person name="Haridas S."/>
            <person name="Kuo A."/>
            <person name="Salamov A."/>
            <person name="Ahrendt S.R."/>
            <person name="Lipzen A."/>
            <person name="Sullivan W."/>
            <person name="Andreopoulos W.B."/>
            <person name="Clum A."/>
            <person name="Lindquist E."/>
            <person name="Daum C."/>
            <person name="Ramamoorthy G.K."/>
            <person name="Gryganskyi A."/>
            <person name="Culley D."/>
            <person name="Magnuson J.K."/>
            <person name="James T.Y."/>
            <person name="O'Malley M.A."/>
            <person name="Stajich J.E."/>
            <person name="Spatafora J.W."/>
            <person name="Visel A."/>
            <person name="Grigoriev I.V."/>
        </authorList>
    </citation>
    <scope>NUCLEOTIDE SEQUENCE [LARGE SCALE GENOMIC DNA]</scope>
    <source>
        <strain evidence="9 10">68-887.2</strain>
    </source>
</reference>
<evidence type="ECO:0000256" key="2">
    <source>
        <dbReference type="ARBA" id="ARBA00007018"/>
    </source>
</evidence>
<accession>A0A1Y2B4H2</accession>
<feature type="transmembrane region" description="Helical" evidence="8">
    <location>
        <begin position="198"/>
        <end position="218"/>
    </location>
</feature>
<keyword evidence="4 8" id="KW-1133">Transmembrane helix</keyword>
<dbReference type="InterPro" id="IPR004254">
    <property type="entry name" value="AdipoR/HlyIII-related"/>
</dbReference>
<dbReference type="PANTHER" id="PTHR20855:SF52">
    <property type="entry name" value="ADIPONECTIN RECEPTOR PROTEIN"/>
    <property type="match status" value="1"/>
</dbReference>
<evidence type="ECO:0000256" key="8">
    <source>
        <dbReference type="SAM" id="Phobius"/>
    </source>
</evidence>
<evidence type="ECO:0000313" key="10">
    <source>
        <dbReference type="Proteomes" id="UP000193986"/>
    </source>
</evidence>
<evidence type="ECO:0000256" key="5">
    <source>
        <dbReference type="ARBA" id="ARBA00023136"/>
    </source>
</evidence>
<feature type="transmembrane region" description="Helical" evidence="8">
    <location>
        <begin position="301"/>
        <end position="321"/>
    </location>
</feature>
<feature type="transmembrane region" description="Helical" evidence="8">
    <location>
        <begin position="134"/>
        <end position="152"/>
    </location>
</feature>
<dbReference type="EMBL" id="MCFC01000023">
    <property type="protein sequence ID" value="ORY29742.1"/>
    <property type="molecule type" value="Genomic_DNA"/>
</dbReference>
<organism evidence="9 10">
    <name type="scientific">Naematelia encephala</name>
    <dbReference type="NCBI Taxonomy" id="71784"/>
    <lineage>
        <taxon>Eukaryota</taxon>
        <taxon>Fungi</taxon>
        <taxon>Dikarya</taxon>
        <taxon>Basidiomycota</taxon>
        <taxon>Agaricomycotina</taxon>
        <taxon>Tremellomycetes</taxon>
        <taxon>Tremellales</taxon>
        <taxon>Naemateliaceae</taxon>
        <taxon>Naematelia</taxon>
    </lineage>
</organism>
<dbReference type="AlphaFoldDB" id="A0A1Y2B4H2"/>
<proteinExistence type="inferred from homology"/>
<evidence type="ECO:0000313" key="9">
    <source>
        <dbReference type="EMBL" id="ORY29742.1"/>
    </source>
</evidence>
<sequence length="330" mass="36368">MPVTRRQGSRANGISHGSQISMSTEPLLPKSPETHLLTYEESLRLLPWQTDNAFVLTGYRRQLRSIRACLWSAVAYLHNETVNIHTHSLGALFFLVLIPLHLLPTHFPSLSYLLPTRPSMENDPLPVPPAWQDKLAFTVYLLSAVGCLGLSSGFHTVQCHSQGACDAAHRGDYIGIVVLIVGSILPGMYYGFDGSQHLQAFYMAAILIAGVTSAYIVLSPHHRSHRWHRTLTFIALGLSAVVPVLHVLLTQGLVHARERMSLDLVIATGVAYIFGALLYAARIPEKFSPGSFDYFGSSHQIFHVMVLVGAWCQYAALRGMVFGRAMAVGR</sequence>
<evidence type="ECO:0000256" key="6">
    <source>
        <dbReference type="PIRSR" id="PIRSR604254-1"/>
    </source>
</evidence>
<dbReference type="OrthoDB" id="529367at2759"/>
<evidence type="ECO:0000256" key="4">
    <source>
        <dbReference type="ARBA" id="ARBA00022989"/>
    </source>
</evidence>
<dbReference type="GO" id="GO:0006882">
    <property type="term" value="P:intracellular zinc ion homeostasis"/>
    <property type="evidence" value="ECO:0007669"/>
    <property type="project" value="TreeGrafter"/>
</dbReference>
<feature type="transmembrane region" description="Helical" evidence="8">
    <location>
        <begin position="261"/>
        <end position="280"/>
    </location>
</feature>
<feature type="binding site" evidence="6">
    <location>
        <position position="299"/>
    </location>
    <ligand>
        <name>Zn(2+)</name>
        <dbReference type="ChEBI" id="CHEBI:29105"/>
    </ligand>
</feature>
<dbReference type="InParanoid" id="A0A1Y2B4H2"/>
<keyword evidence="10" id="KW-1185">Reference proteome</keyword>
<protein>
    <submittedName>
        <fullName evidence="9">Hemolysin-III related-domain-containing protein</fullName>
    </submittedName>
</protein>
<comment type="caution">
    <text evidence="9">The sequence shown here is derived from an EMBL/GenBank/DDBJ whole genome shotgun (WGS) entry which is preliminary data.</text>
</comment>
<gene>
    <name evidence="9" type="ORF">BCR39DRAFT_160774</name>
</gene>
<evidence type="ECO:0000256" key="7">
    <source>
        <dbReference type="SAM" id="MobiDB-lite"/>
    </source>
</evidence>
<evidence type="ECO:0000256" key="3">
    <source>
        <dbReference type="ARBA" id="ARBA00022692"/>
    </source>
</evidence>
<feature type="compositionally biased region" description="Polar residues" evidence="7">
    <location>
        <begin position="9"/>
        <end position="24"/>
    </location>
</feature>
<dbReference type="PANTHER" id="PTHR20855">
    <property type="entry name" value="ADIPOR/PROGESTIN RECEPTOR-RELATED"/>
    <property type="match status" value="1"/>
</dbReference>
<dbReference type="GO" id="GO:0016020">
    <property type="term" value="C:membrane"/>
    <property type="evidence" value="ECO:0007669"/>
    <property type="project" value="UniProtKB-SubCell"/>
</dbReference>
<dbReference type="GO" id="GO:0046872">
    <property type="term" value="F:metal ion binding"/>
    <property type="evidence" value="ECO:0007669"/>
    <property type="project" value="UniProtKB-KW"/>
</dbReference>
<keyword evidence="5 8" id="KW-0472">Membrane</keyword>
<keyword evidence="6" id="KW-0479">Metal-binding</keyword>
<name>A0A1Y2B4H2_9TREE</name>
<feature type="transmembrane region" description="Helical" evidence="8">
    <location>
        <begin position="173"/>
        <end position="192"/>
    </location>
</feature>
<feature type="region of interest" description="Disordered" evidence="7">
    <location>
        <begin position="1"/>
        <end position="29"/>
    </location>
</feature>
<dbReference type="Pfam" id="PF03006">
    <property type="entry name" value="HlyIII"/>
    <property type="match status" value="1"/>
</dbReference>
<dbReference type="FunCoup" id="A0A1Y2B4H2">
    <property type="interactions" value="32"/>
</dbReference>
<feature type="transmembrane region" description="Helical" evidence="8">
    <location>
        <begin position="230"/>
        <end position="249"/>
    </location>
</feature>
<comment type="similarity">
    <text evidence="2">Belongs to the ADIPOR family.</text>
</comment>
<keyword evidence="3 8" id="KW-0812">Transmembrane</keyword>
<keyword evidence="6" id="KW-0862">Zinc</keyword>
<evidence type="ECO:0000256" key="1">
    <source>
        <dbReference type="ARBA" id="ARBA00004141"/>
    </source>
</evidence>
<dbReference type="Proteomes" id="UP000193986">
    <property type="component" value="Unassembled WGS sequence"/>
</dbReference>
<feature type="binding site" evidence="6">
    <location>
        <position position="155"/>
    </location>
    <ligand>
        <name>Zn(2+)</name>
        <dbReference type="ChEBI" id="CHEBI:29105"/>
    </ligand>
</feature>
<dbReference type="GO" id="GO:0038023">
    <property type="term" value="F:signaling receptor activity"/>
    <property type="evidence" value="ECO:0007669"/>
    <property type="project" value="TreeGrafter"/>
</dbReference>